<proteinExistence type="predicted"/>
<protein>
    <submittedName>
        <fullName evidence="1">Uncharacterized protein</fullName>
    </submittedName>
</protein>
<keyword evidence="2" id="KW-1185">Reference proteome</keyword>
<evidence type="ECO:0000313" key="2">
    <source>
        <dbReference type="Proteomes" id="UP001500280"/>
    </source>
</evidence>
<name>A0ABP4V5G9_9ACTN</name>
<comment type="caution">
    <text evidence="1">The sequence shown here is derived from an EMBL/GenBank/DDBJ whole genome shotgun (WGS) entry which is preliminary data.</text>
</comment>
<dbReference type="EMBL" id="BAAANF010000029">
    <property type="protein sequence ID" value="GAA1718245.1"/>
    <property type="molecule type" value="Genomic_DNA"/>
</dbReference>
<dbReference type="Proteomes" id="UP001500280">
    <property type="component" value="Unassembled WGS sequence"/>
</dbReference>
<evidence type="ECO:0000313" key="1">
    <source>
        <dbReference type="EMBL" id="GAA1718245.1"/>
    </source>
</evidence>
<gene>
    <name evidence="1" type="ORF">GCM10009745_78770</name>
</gene>
<accession>A0ABP4V5G9</accession>
<reference evidence="2" key="1">
    <citation type="journal article" date="2019" name="Int. J. Syst. Evol. Microbiol.">
        <title>The Global Catalogue of Microorganisms (GCM) 10K type strain sequencing project: providing services to taxonomists for standard genome sequencing and annotation.</title>
        <authorList>
            <consortium name="The Broad Institute Genomics Platform"/>
            <consortium name="The Broad Institute Genome Sequencing Center for Infectious Disease"/>
            <person name="Wu L."/>
            <person name="Ma J."/>
        </authorList>
    </citation>
    <scope>NUCLEOTIDE SEQUENCE [LARGE SCALE GENOMIC DNA]</scope>
    <source>
        <strain evidence="2">JCM 14307</strain>
    </source>
</reference>
<sequence>MGTFTRDNINMSLIDGSAIVGGSFTCGSDGEMFTPVQVKNGVQIFVGEATAIARLGKPVVIGGYSVRVRSVKGSTTVFEVTPR</sequence>
<organism evidence="1 2">
    <name type="scientific">Kribbella yunnanensis</name>
    <dbReference type="NCBI Taxonomy" id="190194"/>
    <lineage>
        <taxon>Bacteria</taxon>
        <taxon>Bacillati</taxon>
        <taxon>Actinomycetota</taxon>
        <taxon>Actinomycetes</taxon>
        <taxon>Propionibacteriales</taxon>
        <taxon>Kribbellaceae</taxon>
        <taxon>Kribbella</taxon>
    </lineage>
</organism>